<dbReference type="RefSeq" id="XP_033383415.1">
    <property type="nucleotide sequence ID" value="XM_033528390.1"/>
</dbReference>
<evidence type="ECO:0000256" key="3">
    <source>
        <dbReference type="ARBA" id="ARBA00022989"/>
    </source>
</evidence>
<name>A0A6A5XQA0_9PLEO</name>
<comment type="similarity">
    <text evidence="5">Belongs to the SAT4 family.</text>
</comment>
<sequence>MSGTAPPPSGSGNAVPPKNPLMFPPPGGWINPSEAPMHHKAVLLVGPVTAFYILDLIALGFRVWARYIKKVSWRLSDYAIFIAAIFGTGYMAIIWLVADRGAIGYPIIQVAPHERSLIRKAFFAAWLLQSWANSFVRLSILDFLLQVFFPVKRFCIAIYLFQAATVAYLVACTIAFFATCRPFRYNWALTPDVPQHCGNLKLKFLLSAIFNLILDVCILILPMPMLWTLHVSTRKKVAITFVFGLGIFVCFATAWRTYHVVEFSKPKNQMNFTVEVVEDALWSGLEITLGIINACLPVIPPAAQRVLNAPYLQLISFSTSRFSKKSKTSTAYSATSSHSRFSPWARLSSSKDESKAGIEREVGYSVDTESNASHRIPMESMGTTTKLAGQNPMTYHDPLKNH</sequence>
<feature type="transmembrane region" description="Helical" evidence="7">
    <location>
        <begin position="204"/>
        <end position="225"/>
    </location>
</feature>
<organism evidence="9 10">
    <name type="scientific">Aaosphaeria arxii CBS 175.79</name>
    <dbReference type="NCBI Taxonomy" id="1450172"/>
    <lineage>
        <taxon>Eukaryota</taxon>
        <taxon>Fungi</taxon>
        <taxon>Dikarya</taxon>
        <taxon>Ascomycota</taxon>
        <taxon>Pezizomycotina</taxon>
        <taxon>Dothideomycetes</taxon>
        <taxon>Pleosporomycetidae</taxon>
        <taxon>Pleosporales</taxon>
        <taxon>Pleosporales incertae sedis</taxon>
        <taxon>Aaosphaeria</taxon>
    </lineage>
</organism>
<keyword evidence="10" id="KW-1185">Reference proteome</keyword>
<feature type="transmembrane region" description="Helical" evidence="7">
    <location>
        <begin position="237"/>
        <end position="258"/>
    </location>
</feature>
<evidence type="ECO:0000313" key="10">
    <source>
        <dbReference type="Proteomes" id="UP000799778"/>
    </source>
</evidence>
<evidence type="ECO:0000256" key="1">
    <source>
        <dbReference type="ARBA" id="ARBA00004141"/>
    </source>
</evidence>
<dbReference type="InterPro" id="IPR049326">
    <property type="entry name" value="Rhodopsin_dom_fungi"/>
</dbReference>
<dbReference type="PANTHER" id="PTHR33048:SF163">
    <property type="entry name" value="INTEGRAL MEMBRANE PROTEIN (AFU_ORTHOLOGUE AFUA_8G05510)"/>
    <property type="match status" value="1"/>
</dbReference>
<dbReference type="InterPro" id="IPR052337">
    <property type="entry name" value="SAT4-like"/>
</dbReference>
<keyword evidence="2 7" id="KW-0812">Transmembrane</keyword>
<feature type="transmembrane region" description="Helical" evidence="7">
    <location>
        <begin position="157"/>
        <end position="178"/>
    </location>
</feature>
<evidence type="ECO:0000313" key="9">
    <source>
        <dbReference type="EMBL" id="KAF2015076.1"/>
    </source>
</evidence>
<dbReference type="PANTHER" id="PTHR33048">
    <property type="entry name" value="PTH11-LIKE INTEGRAL MEMBRANE PROTEIN (AFU_ORTHOLOGUE AFUA_5G11245)"/>
    <property type="match status" value="1"/>
</dbReference>
<dbReference type="OrthoDB" id="10017208at2759"/>
<dbReference type="GeneID" id="54285787"/>
<gene>
    <name evidence="9" type="ORF">BU24DRAFT_423989</name>
</gene>
<evidence type="ECO:0000256" key="6">
    <source>
        <dbReference type="SAM" id="MobiDB-lite"/>
    </source>
</evidence>
<feature type="compositionally biased region" description="Polar residues" evidence="6">
    <location>
        <begin position="383"/>
        <end position="393"/>
    </location>
</feature>
<dbReference type="EMBL" id="ML978070">
    <property type="protein sequence ID" value="KAF2015076.1"/>
    <property type="molecule type" value="Genomic_DNA"/>
</dbReference>
<dbReference type="Proteomes" id="UP000799778">
    <property type="component" value="Unassembled WGS sequence"/>
</dbReference>
<dbReference type="Pfam" id="PF20684">
    <property type="entry name" value="Fung_rhodopsin"/>
    <property type="match status" value="1"/>
</dbReference>
<feature type="domain" description="Rhodopsin" evidence="8">
    <location>
        <begin position="61"/>
        <end position="303"/>
    </location>
</feature>
<keyword evidence="4 7" id="KW-0472">Membrane</keyword>
<feature type="region of interest" description="Disordered" evidence="6">
    <location>
        <begin position="383"/>
        <end position="402"/>
    </location>
</feature>
<protein>
    <recommendedName>
        <fullName evidence="8">Rhodopsin domain-containing protein</fullName>
    </recommendedName>
</protein>
<comment type="subcellular location">
    <subcellularLocation>
        <location evidence="1">Membrane</location>
        <topology evidence="1">Multi-pass membrane protein</topology>
    </subcellularLocation>
</comment>
<evidence type="ECO:0000256" key="5">
    <source>
        <dbReference type="ARBA" id="ARBA00038359"/>
    </source>
</evidence>
<keyword evidence="3 7" id="KW-1133">Transmembrane helix</keyword>
<evidence type="ECO:0000256" key="7">
    <source>
        <dbReference type="SAM" id="Phobius"/>
    </source>
</evidence>
<evidence type="ECO:0000256" key="2">
    <source>
        <dbReference type="ARBA" id="ARBA00022692"/>
    </source>
</evidence>
<feature type="transmembrane region" description="Helical" evidence="7">
    <location>
        <begin position="77"/>
        <end position="98"/>
    </location>
</feature>
<dbReference type="GO" id="GO:0016020">
    <property type="term" value="C:membrane"/>
    <property type="evidence" value="ECO:0007669"/>
    <property type="project" value="UniProtKB-SubCell"/>
</dbReference>
<proteinExistence type="inferred from homology"/>
<feature type="transmembrane region" description="Helical" evidence="7">
    <location>
        <begin position="41"/>
        <end position="65"/>
    </location>
</feature>
<dbReference type="AlphaFoldDB" id="A0A6A5XQA0"/>
<reference evidence="9" key="1">
    <citation type="journal article" date="2020" name="Stud. Mycol.">
        <title>101 Dothideomycetes genomes: a test case for predicting lifestyles and emergence of pathogens.</title>
        <authorList>
            <person name="Haridas S."/>
            <person name="Albert R."/>
            <person name="Binder M."/>
            <person name="Bloem J."/>
            <person name="Labutti K."/>
            <person name="Salamov A."/>
            <person name="Andreopoulos B."/>
            <person name="Baker S."/>
            <person name="Barry K."/>
            <person name="Bills G."/>
            <person name="Bluhm B."/>
            <person name="Cannon C."/>
            <person name="Castanera R."/>
            <person name="Culley D."/>
            <person name="Daum C."/>
            <person name="Ezra D."/>
            <person name="Gonzalez J."/>
            <person name="Henrissat B."/>
            <person name="Kuo A."/>
            <person name="Liang C."/>
            <person name="Lipzen A."/>
            <person name="Lutzoni F."/>
            <person name="Magnuson J."/>
            <person name="Mondo S."/>
            <person name="Nolan M."/>
            <person name="Ohm R."/>
            <person name="Pangilinan J."/>
            <person name="Park H.-J."/>
            <person name="Ramirez L."/>
            <person name="Alfaro M."/>
            <person name="Sun H."/>
            <person name="Tritt A."/>
            <person name="Yoshinaga Y."/>
            <person name="Zwiers L.-H."/>
            <person name="Turgeon B."/>
            <person name="Goodwin S."/>
            <person name="Spatafora J."/>
            <person name="Crous P."/>
            <person name="Grigoriev I."/>
        </authorList>
    </citation>
    <scope>NUCLEOTIDE SEQUENCE</scope>
    <source>
        <strain evidence="9">CBS 175.79</strain>
    </source>
</reference>
<evidence type="ECO:0000256" key="4">
    <source>
        <dbReference type="ARBA" id="ARBA00023136"/>
    </source>
</evidence>
<accession>A0A6A5XQA0</accession>
<evidence type="ECO:0000259" key="8">
    <source>
        <dbReference type="Pfam" id="PF20684"/>
    </source>
</evidence>